<dbReference type="AlphaFoldDB" id="A0A0X3Q412"/>
<dbReference type="InterPro" id="IPR036691">
    <property type="entry name" value="Endo/exonu/phosph_ase_sf"/>
</dbReference>
<name>A0A0X3Q412_SCHSO</name>
<keyword evidence="8" id="KW-0464">Manganese</keyword>
<dbReference type="CDD" id="cd09087">
    <property type="entry name" value="Ape1-like_AP-endo"/>
    <property type="match status" value="1"/>
</dbReference>
<comment type="catalytic activity">
    <reaction evidence="1">
        <text>Exonucleolytic cleavage in the 3'- to 5'-direction to yield nucleoside 5'-phosphates.</text>
        <dbReference type="EC" id="3.1.11.2"/>
    </reaction>
</comment>
<evidence type="ECO:0000313" key="13">
    <source>
        <dbReference type="EMBL" id="JAP58548.1"/>
    </source>
</evidence>
<dbReference type="NCBIfam" id="TIGR00195">
    <property type="entry name" value="exoDNase_III"/>
    <property type="match status" value="1"/>
</dbReference>
<keyword evidence="10" id="KW-0227">DNA damage</keyword>
<evidence type="ECO:0000256" key="10">
    <source>
        <dbReference type="RuleBase" id="RU362131"/>
    </source>
</evidence>
<evidence type="ECO:0000256" key="8">
    <source>
        <dbReference type="PIRSR" id="PIRSR604808-2"/>
    </source>
</evidence>
<dbReference type="GO" id="GO:0008081">
    <property type="term" value="F:phosphoric diester hydrolase activity"/>
    <property type="evidence" value="ECO:0007669"/>
    <property type="project" value="TreeGrafter"/>
</dbReference>
<evidence type="ECO:0000256" key="7">
    <source>
        <dbReference type="PIRSR" id="PIRSR604808-1"/>
    </source>
</evidence>
<keyword evidence="4 8" id="KW-0479">Metal-binding</keyword>
<accession>A0A0X3Q412</accession>
<dbReference type="SUPFAM" id="SSF56219">
    <property type="entry name" value="DNase I-like"/>
    <property type="match status" value="1"/>
</dbReference>
<keyword evidence="10" id="KW-0234">DNA repair</keyword>
<feature type="binding site" evidence="8">
    <location>
        <position position="347"/>
    </location>
    <ligand>
        <name>Mg(2+)</name>
        <dbReference type="ChEBI" id="CHEBI:18420"/>
        <label>1</label>
    </ligand>
</feature>
<feature type="active site" description="Proton donor/acceptor" evidence="7">
    <location>
        <position position="249"/>
    </location>
</feature>
<keyword evidence="5" id="KW-0378">Hydrolase</keyword>
<dbReference type="GO" id="GO:0006284">
    <property type="term" value="P:base-excision repair"/>
    <property type="evidence" value="ECO:0007669"/>
    <property type="project" value="TreeGrafter"/>
</dbReference>
<feature type="binding site" evidence="8">
    <location>
        <position position="348"/>
    </location>
    <ligand>
        <name>Mg(2+)</name>
        <dbReference type="ChEBI" id="CHEBI:18420"/>
        <label>1</label>
    </ligand>
</feature>
<feature type="region of interest" description="Disordered" evidence="11">
    <location>
        <begin position="21"/>
        <end position="67"/>
    </location>
</feature>
<gene>
    <name evidence="13" type="primary">APEX1</name>
    <name evidence="13" type="ORF">TR152107</name>
</gene>
<dbReference type="EC" id="3.1.-.-" evidence="10"/>
<evidence type="ECO:0000256" key="6">
    <source>
        <dbReference type="ARBA" id="ARBA00022842"/>
    </source>
</evidence>
<protein>
    <recommendedName>
        <fullName evidence="10">DNA-(apurinic or apyrimidinic site) endonuclease</fullName>
        <ecNumber evidence="10">3.1.-.-</ecNumber>
    </recommendedName>
</protein>
<evidence type="ECO:0000256" key="11">
    <source>
        <dbReference type="SAM" id="MobiDB-lite"/>
    </source>
</evidence>
<feature type="domain" description="Endonuclease/exonuclease/phosphatase" evidence="12">
    <location>
        <begin position="106"/>
        <end position="348"/>
    </location>
</feature>
<dbReference type="EMBL" id="GEEE01004677">
    <property type="protein sequence ID" value="JAP58548.1"/>
    <property type="molecule type" value="Transcribed_RNA"/>
</dbReference>
<dbReference type="GO" id="GO:0016829">
    <property type="term" value="F:lyase activity"/>
    <property type="evidence" value="ECO:0007669"/>
    <property type="project" value="UniProtKB-KW"/>
</dbReference>
<comment type="similarity">
    <text evidence="3 10">Belongs to the DNA repair enzymes AP/ExoA family.</text>
</comment>
<feature type="site" description="Transition state stabilizer" evidence="9">
    <location>
        <position position="251"/>
    </location>
</feature>
<dbReference type="InterPro" id="IPR005135">
    <property type="entry name" value="Endo/exonuclease/phosphatase"/>
</dbReference>
<feature type="active site" description="Proton acceptor" evidence="7">
    <location>
        <position position="348"/>
    </location>
</feature>
<organism evidence="13">
    <name type="scientific">Schistocephalus solidus</name>
    <name type="common">Tapeworm</name>
    <dbReference type="NCBI Taxonomy" id="70667"/>
    <lineage>
        <taxon>Eukaryota</taxon>
        <taxon>Metazoa</taxon>
        <taxon>Spiralia</taxon>
        <taxon>Lophotrochozoa</taxon>
        <taxon>Platyhelminthes</taxon>
        <taxon>Cestoda</taxon>
        <taxon>Eucestoda</taxon>
        <taxon>Diphyllobothriidea</taxon>
        <taxon>Diphyllobothriidae</taxon>
        <taxon>Schistocephalus</taxon>
    </lineage>
</organism>
<dbReference type="PROSITE" id="PS00728">
    <property type="entry name" value="AP_NUCLEASE_F1_3"/>
    <property type="match status" value="1"/>
</dbReference>
<evidence type="ECO:0000256" key="9">
    <source>
        <dbReference type="PIRSR" id="PIRSR604808-3"/>
    </source>
</evidence>
<dbReference type="Gene3D" id="3.60.10.10">
    <property type="entry name" value="Endonuclease/exonuclease/phosphatase"/>
    <property type="match status" value="1"/>
</dbReference>
<evidence type="ECO:0000256" key="2">
    <source>
        <dbReference type="ARBA" id="ARBA00001936"/>
    </source>
</evidence>
<feature type="compositionally biased region" description="Basic and acidic residues" evidence="11">
    <location>
        <begin position="37"/>
        <end position="67"/>
    </location>
</feature>
<feature type="binding site" evidence="8">
    <location>
        <position position="109"/>
    </location>
    <ligand>
        <name>Mg(2+)</name>
        <dbReference type="ChEBI" id="CHEBI:18420"/>
        <label>1</label>
    </ligand>
</feature>
<dbReference type="NCBIfam" id="TIGR00633">
    <property type="entry name" value="xth"/>
    <property type="match status" value="1"/>
</dbReference>
<dbReference type="InterPro" id="IPR020847">
    <property type="entry name" value="AP_endonuclease_F1_BS"/>
</dbReference>
<sequence>MLLFTKRLLLISETMARRQVKKPAVNSAASLTKKRKIDSTHNSKEESENGRRSVKSKKTDSDTSLKVVNAEDTKPSYSWCRTYPGSTVSLMHPSLKDSSSWTFKCVTWNVNGLRAWIKNGGLNYVLEEQPDVIGLQEIKCQLKDIPNAANLSEFKSYWFPADKPGYAGTGLYSKAAPITVKHGIGIKEHDNEGRTITAEYDKFFLITTYVPNSGRGLVRLKYRTEHWDKAFCEYVKQLDKKKPVIVSGDLNVAHEEIDLKNPDGNHKTAGFTDEERKSFTRFLADADLVDTYRHFYPNRRDAYTFWSTMKNARVSNSGWRLDYFLVSRRFLSHVVDQEFRCGVLGSDHCPVVTYIKL</sequence>
<dbReference type="PROSITE" id="PS51435">
    <property type="entry name" value="AP_NUCLEASE_F1_4"/>
    <property type="match status" value="1"/>
</dbReference>
<keyword evidence="13" id="KW-0456">Lyase</keyword>
<feature type="active site" evidence="7">
    <location>
        <position position="209"/>
    </location>
</feature>
<dbReference type="GO" id="GO:0008311">
    <property type="term" value="F:double-stranded DNA 3'-5' DNA exonuclease activity"/>
    <property type="evidence" value="ECO:0007669"/>
    <property type="project" value="UniProtKB-EC"/>
</dbReference>
<keyword evidence="6 8" id="KW-0460">Magnesium</keyword>
<dbReference type="GO" id="GO:0003677">
    <property type="term" value="F:DNA binding"/>
    <property type="evidence" value="ECO:0007669"/>
    <property type="project" value="InterPro"/>
</dbReference>
<feature type="site" description="Interaction with DNA substrate" evidence="9">
    <location>
        <position position="348"/>
    </location>
</feature>
<feature type="site" description="Important for catalytic activity" evidence="9">
    <location>
        <position position="322"/>
    </location>
</feature>
<dbReference type="Pfam" id="PF03372">
    <property type="entry name" value="Exo_endo_phos"/>
    <property type="match status" value="1"/>
</dbReference>
<comment type="cofactor">
    <cofactor evidence="2">
        <name>Mn(2+)</name>
        <dbReference type="ChEBI" id="CHEBI:29035"/>
    </cofactor>
</comment>
<reference evidence="13" key="1">
    <citation type="submission" date="2016-01" db="EMBL/GenBank/DDBJ databases">
        <title>Reference transcriptome for the parasite Schistocephalus solidus: insights into the molecular evolution of parasitism.</title>
        <authorList>
            <person name="Hebert F.O."/>
            <person name="Grambauer S."/>
            <person name="Barber I."/>
            <person name="Landry C.R."/>
            <person name="Aubin-Horth N."/>
        </authorList>
    </citation>
    <scope>NUCLEOTIDE SEQUENCE</scope>
</reference>
<feature type="binding site" evidence="8">
    <location>
        <position position="137"/>
    </location>
    <ligand>
        <name>Mg(2+)</name>
        <dbReference type="ChEBI" id="CHEBI:18420"/>
        <label>1</label>
    </ligand>
</feature>
<evidence type="ECO:0000256" key="3">
    <source>
        <dbReference type="ARBA" id="ARBA00007092"/>
    </source>
</evidence>
<feature type="binding site" evidence="8">
    <location>
        <position position="249"/>
    </location>
    <ligand>
        <name>Mg(2+)</name>
        <dbReference type="ChEBI" id="CHEBI:18420"/>
        <label>1</label>
    </ligand>
</feature>
<proteinExistence type="inferred from homology"/>
<evidence type="ECO:0000259" key="12">
    <source>
        <dbReference type="Pfam" id="PF03372"/>
    </source>
</evidence>
<dbReference type="GO" id="GO:0046872">
    <property type="term" value="F:metal ion binding"/>
    <property type="evidence" value="ECO:0007669"/>
    <property type="project" value="UniProtKB-KW"/>
</dbReference>
<dbReference type="PANTHER" id="PTHR22748">
    <property type="entry name" value="AP ENDONUCLEASE"/>
    <property type="match status" value="1"/>
</dbReference>
<dbReference type="GO" id="GO:0005634">
    <property type="term" value="C:nucleus"/>
    <property type="evidence" value="ECO:0007669"/>
    <property type="project" value="TreeGrafter"/>
</dbReference>
<comment type="cofactor">
    <cofactor evidence="8 10">
        <name>Mg(2+)</name>
        <dbReference type="ChEBI" id="CHEBI:18420"/>
    </cofactor>
    <cofactor evidence="8 10">
        <name>Mn(2+)</name>
        <dbReference type="ChEBI" id="CHEBI:29035"/>
    </cofactor>
    <text evidence="8 10">Probably binds two magnesium or manganese ions per subunit.</text>
</comment>
<dbReference type="PANTHER" id="PTHR22748:SF6">
    <property type="entry name" value="DNA-(APURINIC OR APYRIMIDINIC SITE) ENDONUCLEASE"/>
    <property type="match status" value="1"/>
</dbReference>
<feature type="binding site" evidence="8">
    <location>
        <position position="251"/>
    </location>
    <ligand>
        <name>Mg(2+)</name>
        <dbReference type="ChEBI" id="CHEBI:18420"/>
        <label>1</label>
    </ligand>
</feature>
<dbReference type="InterPro" id="IPR020848">
    <property type="entry name" value="AP_endonuclease_F1_CS"/>
</dbReference>
<evidence type="ECO:0000256" key="4">
    <source>
        <dbReference type="ARBA" id="ARBA00022723"/>
    </source>
</evidence>
<dbReference type="GO" id="GO:0003906">
    <property type="term" value="F:DNA-(apurinic or apyrimidinic site) endonuclease activity"/>
    <property type="evidence" value="ECO:0007669"/>
    <property type="project" value="TreeGrafter"/>
</dbReference>
<evidence type="ECO:0000256" key="1">
    <source>
        <dbReference type="ARBA" id="ARBA00000493"/>
    </source>
</evidence>
<dbReference type="PROSITE" id="PS00726">
    <property type="entry name" value="AP_NUCLEASE_F1_1"/>
    <property type="match status" value="1"/>
</dbReference>
<dbReference type="InterPro" id="IPR004808">
    <property type="entry name" value="AP_endonuc_1"/>
</dbReference>
<evidence type="ECO:0000256" key="5">
    <source>
        <dbReference type="ARBA" id="ARBA00022801"/>
    </source>
</evidence>
<dbReference type="PROSITE" id="PS00727">
    <property type="entry name" value="AP_NUCLEASE_F1_2"/>
    <property type="match status" value="1"/>
</dbReference>